<dbReference type="STRING" id="94130.A0A2Z6QRD9"/>
<organism evidence="2 4">
    <name type="scientific">Rhizophagus clarus</name>
    <dbReference type="NCBI Taxonomy" id="94130"/>
    <lineage>
        <taxon>Eukaryota</taxon>
        <taxon>Fungi</taxon>
        <taxon>Fungi incertae sedis</taxon>
        <taxon>Mucoromycota</taxon>
        <taxon>Glomeromycotina</taxon>
        <taxon>Glomeromycetes</taxon>
        <taxon>Glomerales</taxon>
        <taxon>Glomeraceae</taxon>
        <taxon>Rhizophagus</taxon>
    </lineage>
</organism>
<evidence type="ECO:0000313" key="3">
    <source>
        <dbReference type="EMBL" id="GES96568.1"/>
    </source>
</evidence>
<dbReference type="EMBL" id="BLAL01000252">
    <property type="protein sequence ID" value="GES96568.1"/>
    <property type="molecule type" value="Genomic_DNA"/>
</dbReference>
<gene>
    <name evidence="3" type="ORF">RCL2_002319600</name>
    <name evidence="2" type="ORF">RclHR1_19560003</name>
</gene>
<dbReference type="InterPro" id="IPR004330">
    <property type="entry name" value="FAR1_DNA_bnd_dom"/>
</dbReference>
<dbReference type="OrthoDB" id="2363731at2759"/>
<sequence length="415" mass="48456">MFYEVAPYTEPTNHDNNNEEYVVKSILGTEFEGYVNGFPLIKTSIEIEVRTSFHSMEIAVHFIEQYALQNNFAVLKHKSERFPDSTYRKRVFKCDLGGRYTEKLSKPTLGKKKSKGTKKQGCMWQMNINRRINSPLVTVTSFNNEHNHEIFIDIVKFFTSYKNFTEEIMEQIEFFVMHNQCDSGIIRNLLQPKYPDRVFLTQDLGNAIQKIKQEKGLSNLGDAAFLLMRLLELQANDPAWFVKSLIDDTSIVFSECLQNNDEKQESYEWLLRCYLEACEIPPLTFVTDTDPAMVAAISTVLPKTHHMQYLYYLYQNLPKNLCSCLGSFLYQEFLKDFKAIQRSHYKSVFEHRSADIVEKYEAGEKYIITMLLNRKHTWVKCFTSRHFTVRTQSTQHVESENALIQKAVQLSFSLS</sequence>
<evidence type="ECO:0000313" key="4">
    <source>
        <dbReference type="Proteomes" id="UP000247702"/>
    </source>
</evidence>
<reference evidence="3" key="2">
    <citation type="submission" date="2019-10" db="EMBL/GenBank/DDBJ databases">
        <title>Conservation and host-specific expression of non-tandemly repeated heterogenous ribosome RNA gene in arbuscular mycorrhizal fungi.</title>
        <authorList>
            <person name="Maeda T."/>
            <person name="Kobayashi Y."/>
            <person name="Nakagawa T."/>
            <person name="Ezawa T."/>
            <person name="Yamaguchi K."/>
            <person name="Bino T."/>
            <person name="Nishimoto Y."/>
            <person name="Shigenobu S."/>
            <person name="Kawaguchi M."/>
        </authorList>
    </citation>
    <scope>NUCLEOTIDE SEQUENCE</scope>
    <source>
        <strain evidence="3">HR1</strain>
    </source>
</reference>
<proteinExistence type="predicted"/>
<dbReference type="Proteomes" id="UP000247702">
    <property type="component" value="Unassembled WGS sequence"/>
</dbReference>
<protein>
    <submittedName>
        <fullName evidence="3">Protein FAR1-related sequence 5-like</fullName>
    </submittedName>
</protein>
<accession>A0A2Z6QRD9</accession>
<keyword evidence="4" id="KW-1185">Reference proteome</keyword>
<dbReference type="PANTHER" id="PTHR47718">
    <property type="entry name" value="OS01G0519700 PROTEIN"/>
    <property type="match status" value="1"/>
</dbReference>
<comment type="caution">
    <text evidence="2">The sequence shown here is derived from an EMBL/GenBank/DDBJ whole genome shotgun (WGS) entry which is preliminary data.</text>
</comment>
<reference evidence="2 4" key="1">
    <citation type="submission" date="2017-11" db="EMBL/GenBank/DDBJ databases">
        <title>The genome of Rhizophagus clarus HR1 reveals common genetic basis of auxotrophy among arbuscular mycorrhizal fungi.</title>
        <authorList>
            <person name="Kobayashi Y."/>
        </authorList>
    </citation>
    <scope>NUCLEOTIDE SEQUENCE [LARGE SCALE GENOMIC DNA]</scope>
    <source>
        <strain evidence="2 4">HR1</strain>
    </source>
</reference>
<dbReference type="EMBL" id="BEXD01001064">
    <property type="protein sequence ID" value="GBB92035.1"/>
    <property type="molecule type" value="Genomic_DNA"/>
</dbReference>
<dbReference type="AlphaFoldDB" id="A0A2Z6QRD9"/>
<name>A0A2Z6QRD9_9GLOM</name>
<feature type="domain" description="FAR1" evidence="1">
    <location>
        <begin position="62"/>
        <end position="151"/>
    </location>
</feature>
<dbReference type="Proteomes" id="UP000615446">
    <property type="component" value="Unassembled WGS sequence"/>
</dbReference>
<evidence type="ECO:0000313" key="2">
    <source>
        <dbReference type="EMBL" id="GBB92035.1"/>
    </source>
</evidence>
<dbReference type="Pfam" id="PF03101">
    <property type="entry name" value="FAR1"/>
    <property type="match status" value="1"/>
</dbReference>
<evidence type="ECO:0000259" key="1">
    <source>
        <dbReference type="Pfam" id="PF03101"/>
    </source>
</evidence>